<dbReference type="AlphaFoldDB" id="A0A3N4UQB4"/>
<evidence type="ECO:0000313" key="2">
    <source>
        <dbReference type="EMBL" id="RPE62874.1"/>
    </source>
</evidence>
<organism evidence="2 3">
    <name type="scientific">Tibeticola sediminis</name>
    <dbReference type="NCBI Taxonomy" id="1917811"/>
    <lineage>
        <taxon>Bacteria</taxon>
        <taxon>Pseudomonadati</taxon>
        <taxon>Pseudomonadota</taxon>
        <taxon>Betaproteobacteria</taxon>
        <taxon>Burkholderiales</taxon>
        <taxon>Comamonadaceae</taxon>
        <taxon>Tibeticola</taxon>
    </lineage>
</organism>
<proteinExistence type="predicted"/>
<dbReference type="InterPro" id="IPR021830">
    <property type="entry name" value="DUF3422"/>
</dbReference>
<accession>A0A3N4UQB4</accession>
<reference evidence="2 3" key="1">
    <citation type="submission" date="2018-11" db="EMBL/GenBank/DDBJ databases">
        <title>Genomic Encyclopedia of Type Strains, Phase IV (KMG-IV): sequencing the most valuable type-strain genomes for metagenomic binning, comparative biology and taxonomic classification.</title>
        <authorList>
            <person name="Goeker M."/>
        </authorList>
    </citation>
    <scope>NUCLEOTIDE SEQUENCE [LARGE SCALE GENOMIC DNA]</scope>
    <source>
        <strain evidence="2 3">DSM 101684</strain>
    </source>
</reference>
<keyword evidence="1" id="KW-0812">Transmembrane</keyword>
<keyword evidence="3" id="KW-1185">Reference proteome</keyword>
<dbReference type="EMBL" id="RKQL01000008">
    <property type="protein sequence ID" value="RPE62874.1"/>
    <property type="molecule type" value="Genomic_DNA"/>
</dbReference>
<name>A0A3N4UQB4_9BURK</name>
<dbReference type="Proteomes" id="UP000272193">
    <property type="component" value="Unassembled WGS sequence"/>
</dbReference>
<dbReference type="Pfam" id="PF11902">
    <property type="entry name" value="DUF3422"/>
    <property type="match status" value="1"/>
</dbReference>
<sequence length="453" mass="49830">MTMTTSSYPEAARAAAALAERLPPEDPQRRVLHDEVHARPPARIRLPALVVYVAVANEGVRREEEWAHLRELPGQAELPLDAMQGNFLRLRLDGYTVKWERHTEFSRYSIVQPLPPHAGLGSVEPELFPAVRVDPQWLASIPGRTLAAIKLAMVSEPIEPVAQTLERARAWFGGHAVVASLVGKEGASLVVTDLTIRPSGFERMLAVCPPGTSETRVGRISGRLLEIETYRIMALRGLPVAKALTPMLGETERALAEITAQLEAKAVDDQQLLDALVAQATRIERATAEHAYRFSATSAYYELVKQRLAELREQPIPGTQTLGEFMQRRLSPAMATVAATAQRLASLSERIARASALLRTRVDIAREAQNQQLLAKLTRGQELQLRLQSTVEGLSIAAISYYVVSLLLYGGKALKGAGVPINPELAAGALIPLVWWAVWRTTRRIHAKIHANE</sequence>
<evidence type="ECO:0000256" key="1">
    <source>
        <dbReference type="SAM" id="Phobius"/>
    </source>
</evidence>
<gene>
    <name evidence="2" type="ORF">EDC62_2573</name>
</gene>
<keyword evidence="1" id="KW-0472">Membrane</keyword>
<keyword evidence="1" id="KW-1133">Transmembrane helix</keyword>
<protein>
    <submittedName>
        <fullName evidence="2">Putative membrane-anchored protein</fullName>
    </submittedName>
</protein>
<comment type="caution">
    <text evidence="2">The sequence shown here is derived from an EMBL/GenBank/DDBJ whole genome shotgun (WGS) entry which is preliminary data.</text>
</comment>
<evidence type="ECO:0000313" key="3">
    <source>
        <dbReference type="Proteomes" id="UP000272193"/>
    </source>
</evidence>
<feature type="transmembrane region" description="Helical" evidence="1">
    <location>
        <begin position="421"/>
        <end position="439"/>
    </location>
</feature>